<evidence type="ECO:0000313" key="1">
    <source>
        <dbReference type="EMBL" id="TFK35189.1"/>
    </source>
</evidence>
<organism evidence="1 2">
    <name type="scientific">Crucibulum laeve</name>
    <dbReference type="NCBI Taxonomy" id="68775"/>
    <lineage>
        <taxon>Eukaryota</taxon>
        <taxon>Fungi</taxon>
        <taxon>Dikarya</taxon>
        <taxon>Basidiomycota</taxon>
        <taxon>Agaricomycotina</taxon>
        <taxon>Agaricomycetes</taxon>
        <taxon>Agaricomycetidae</taxon>
        <taxon>Agaricales</taxon>
        <taxon>Agaricineae</taxon>
        <taxon>Nidulariaceae</taxon>
        <taxon>Crucibulum</taxon>
    </lineage>
</organism>
<protein>
    <submittedName>
        <fullName evidence="1">Uncharacterized protein</fullName>
    </submittedName>
</protein>
<dbReference type="EMBL" id="ML213624">
    <property type="protein sequence ID" value="TFK35189.1"/>
    <property type="molecule type" value="Genomic_DNA"/>
</dbReference>
<evidence type="ECO:0000313" key="2">
    <source>
        <dbReference type="Proteomes" id="UP000308652"/>
    </source>
</evidence>
<accession>A0A5C3LPX0</accession>
<proteinExistence type="predicted"/>
<gene>
    <name evidence="1" type="ORF">BDQ12DRAFT_688639</name>
</gene>
<dbReference type="AlphaFoldDB" id="A0A5C3LPX0"/>
<sequence>MSDRFNTSSAFSLAGGSSSAFHPTFPLIGNAVCCPTSLHLATYSLPAVARMTGRDVKVYRNRRVSCILSAPSTGAGISNKIASSTRI</sequence>
<name>A0A5C3LPX0_9AGAR</name>
<reference evidence="1 2" key="1">
    <citation type="journal article" date="2019" name="Nat. Ecol. Evol.">
        <title>Megaphylogeny resolves global patterns of mushroom evolution.</title>
        <authorList>
            <person name="Varga T."/>
            <person name="Krizsan K."/>
            <person name="Foldi C."/>
            <person name="Dima B."/>
            <person name="Sanchez-Garcia M."/>
            <person name="Sanchez-Ramirez S."/>
            <person name="Szollosi G.J."/>
            <person name="Szarkandi J.G."/>
            <person name="Papp V."/>
            <person name="Albert L."/>
            <person name="Andreopoulos W."/>
            <person name="Angelini C."/>
            <person name="Antonin V."/>
            <person name="Barry K.W."/>
            <person name="Bougher N.L."/>
            <person name="Buchanan P."/>
            <person name="Buyck B."/>
            <person name="Bense V."/>
            <person name="Catcheside P."/>
            <person name="Chovatia M."/>
            <person name="Cooper J."/>
            <person name="Damon W."/>
            <person name="Desjardin D."/>
            <person name="Finy P."/>
            <person name="Geml J."/>
            <person name="Haridas S."/>
            <person name="Hughes K."/>
            <person name="Justo A."/>
            <person name="Karasinski D."/>
            <person name="Kautmanova I."/>
            <person name="Kiss B."/>
            <person name="Kocsube S."/>
            <person name="Kotiranta H."/>
            <person name="LaButti K.M."/>
            <person name="Lechner B.E."/>
            <person name="Liimatainen K."/>
            <person name="Lipzen A."/>
            <person name="Lukacs Z."/>
            <person name="Mihaltcheva S."/>
            <person name="Morgado L.N."/>
            <person name="Niskanen T."/>
            <person name="Noordeloos M.E."/>
            <person name="Ohm R.A."/>
            <person name="Ortiz-Santana B."/>
            <person name="Ovrebo C."/>
            <person name="Racz N."/>
            <person name="Riley R."/>
            <person name="Savchenko A."/>
            <person name="Shiryaev A."/>
            <person name="Soop K."/>
            <person name="Spirin V."/>
            <person name="Szebenyi C."/>
            <person name="Tomsovsky M."/>
            <person name="Tulloss R.E."/>
            <person name="Uehling J."/>
            <person name="Grigoriev I.V."/>
            <person name="Vagvolgyi C."/>
            <person name="Papp T."/>
            <person name="Martin F.M."/>
            <person name="Miettinen O."/>
            <person name="Hibbett D.S."/>
            <person name="Nagy L.G."/>
        </authorList>
    </citation>
    <scope>NUCLEOTIDE SEQUENCE [LARGE SCALE GENOMIC DNA]</scope>
    <source>
        <strain evidence="1 2">CBS 166.37</strain>
    </source>
</reference>
<dbReference type="Proteomes" id="UP000308652">
    <property type="component" value="Unassembled WGS sequence"/>
</dbReference>
<keyword evidence="2" id="KW-1185">Reference proteome</keyword>